<dbReference type="EMBL" id="FNIW01000002">
    <property type="protein sequence ID" value="SDN69608.1"/>
    <property type="molecule type" value="Genomic_DNA"/>
</dbReference>
<keyword evidence="3" id="KW-1185">Reference proteome</keyword>
<reference evidence="1 4" key="2">
    <citation type="submission" date="2016-10" db="EMBL/GenBank/DDBJ databases">
        <authorList>
            <person name="de Groot N.N."/>
        </authorList>
    </citation>
    <scope>NUCLEOTIDE SEQUENCE [LARGE SCALE GENOMIC DNA]</scope>
    <source>
        <strain evidence="4">BP1-145</strain>
        <strain evidence="1">BP1-148</strain>
    </source>
</reference>
<proteinExistence type="predicted"/>
<evidence type="ECO:0000313" key="3">
    <source>
        <dbReference type="Proteomes" id="UP000198779"/>
    </source>
</evidence>
<organism evidence="2 4">
    <name type="scientific">Prevotella communis</name>
    <dbReference type="NCBI Taxonomy" id="2913614"/>
    <lineage>
        <taxon>Bacteria</taxon>
        <taxon>Pseudomonadati</taxon>
        <taxon>Bacteroidota</taxon>
        <taxon>Bacteroidia</taxon>
        <taxon>Bacteroidales</taxon>
        <taxon>Prevotellaceae</taxon>
        <taxon>Prevotella</taxon>
    </lineage>
</organism>
<protein>
    <submittedName>
        <fullName evidence="2">Uncharacterized protein</fullName>
    </submittedName>
</protein>
<sequence>MVKEVYVVKMAKFRHNAFTHKFESIMKKYIFVLNAIELMNQLLNGKRVAGVLYLDQNTGKLTFKAYNRQVRVREKDRLVKKLPWGWVKESMQRVKVFGSFPKEYSTAQVMGLLEEHTKDAKNALIDRELDSIEFC</sequence>
<evidence type="ECO:0000313" key="2">
    <source>
        <dbReference type="EMBL" id="SDN69608.1"/>
    </source>
</evidence>
<reference evidence="2 3" key="1">
    <citation type="submission" date="2016-10" db="EMBL/GenBank/DDBJ databases">
        <authorList>
            <person name="Varghese N."/>
            <person name="Submissions S."/>
        </authorList>
    </citation>
    <scope>NUCLEOTIDE SEQUENCE</scope>
    <source>
        <strain evidence="2">BP1-145</strain>
        <strain evidence="3">BP1-148</strain>
    </source>
</reference>
<dbReference type="Proteomes" id="UP000198779">
    <property type="component" value="Unassembled WGS sequence"/>
</dbReference>
<name>A0A1H0DHQ9_9BACT</name>
<accession>A0A1G7VBN8</accession>
<dbReference type="Proteomes" id="UP000199134">
    <property type="component" value="Unassembled WGS sequence"/>
</dbReference>
<dbReference type="AlphaFoldDB" id="A0A1H0DHQ9"/>
<dbReference type="STRING" id="645274.SAMN04487901_105175"/>
<evidence type="ECO:0000313" key="1">
    <source>
        <dbReference type="EMBL" id="SDG57153.1"/>
    </source>
</evidence>
<dbReference type="EMBL" id="FNCQ01000005">
    <property type="protein sequence ID" value="SDG57153.1"/>
    <property type="molecule type" value="Genomic_DNA"/>
</dbReference>
<evidence type="ECO:0000313" key="4">
    <source>
        <dbReference type="Proteomes" id="UP000199134"/>
    </source>
</evidence>
<accession>A0A1H0DHQ9</accession>
<gene>
    <name evidence="2" type="ORF">SAMN04487900_10259</name>
    <name evidence="1" type="ORF">SAMN04487901_105175</name>
</gene>